<feature type="transmembrane region" description="Helical" evidence="1">
    <location>
        <begin position="21"/>
        <end position="45"/>
    </location>
</feature>
<protein>
    <submittedName>
        <fullName evidence="2">Uncharacterized protein</fullName>
    </submittedName>
</protein>
<name>A0A919K9P4_9ACTN</name>
<dbReference type="AlphaFoldDB" id="A0A919K9P4"/>
<organism evidence="2 3">
    <name type="scientific">Paractinoplanes rishiriensis</name>
    <dbReference type="NCBI Taxonomy" id="1050105"/>
    <lineage>
        <taxon>Bacteria</taxon>
        <taxon>Bacillati</taxon>
        <taxon>Actinomycetota</taxon>
        <taxon>Actinomycetes</taxon>
        <taxon>Micromonosporales</taxon>
        <taxon>Micromonosporaceae</taxon>
        <taxon>Paractinoplanes</taxon>
    </lineage>
</organism>
<dbReference type="RefSeq" id="WP_203790993.1">
    <property type="nucleotide sequence ID" value="NZ_BOMV01000116.1"/>
</dbReference>
<keyword evidence="1" id="KW-0472">Membrane</keyword>
<evidence type="ECO:0000313" key="2">
    <source>
        <dbReference type="EMBL" id="GIF02003.1"/>
    </source>
</evidence>
<comment type="caution">
    <text evidence="2">The sequence shown here is derived from an EMBL/GenBank/DDBJ whole genome shotgun (WGS) entry which is preliminary data.</text>
</comment>
<accession>A0A919K9P4</accession>
<dbReference type="EMBL" id="BOMV01000116">
    <property type="protein sequence ID" value="GIF02003.1"/>
    <property type="molecule type" value="Genomic_DNA"/>
</dbReference>
<dbReference type="Proteomes" id="UP000636960">
    <property type="component" value="Unassembled WGS sequence"/>
</dbReference>
<evidence type="ECO:0000256" key="1">
    <source>
        <dbReference type="SAM" id="Phobius"/>
    </source>
</evidence>
<keyword evidence="3" id="KW-1185">Reference proteome</keyword>
<sequence>MGKHEAPEPKRPLRHRLTQRAMHPIVHVAALVALHSAALLVIAGLEKTPLPLLLH</sequence>
<proteinExistence type="predicted"/>
<reference evidence="2" key="1">
    <citation type="submission" date="2021-01" db="EMBL/GenBank/DDBJ databases">
        <title>Whole genome shotgun sequence of Actinoplanes rishiriensis NBRC 108556.</title>
        <authorList>
            <person name="Komaki H."/>
            <person name="Tamura T."/>
        </authorList>
    </citation>
    <scope>NUCLEOTIDE SEQUENCE</scope>
    <source>
        <strain evidence="2">NBRC 108556</strain>
    </source>
</reference>
<keyword evidence="1" id="KW-1133">Transmembrane helix</keyword>
<keyword evidence="1" id="KW-0812">Transmembrane</keyword>
<gene>
    <name evidence="2" type="ORF">Ari01nite_94670</name>
</gene>
<evidence type="ECO:0000313" key="3">
    <source>
        <dbReference type="Proteomes" id="UP000636960"/>
    </source>
</evidence>